<organism evidence="7 8">
    <name type="scientific">Hymenobacter negativus</name>
    <dbReference type="NCBI Taxonomy" id="2795026"/>
    <lineage>
        <taxon>Bacteria</taxon>
        <taxon>Pseudomonadati</taxon>
        <taxon>Bacteroidota</taxon>
        <taxon>Cytophagia</taxon>
        <taxon>Cytophagales</taxon>
        <taxon>Hymenobacteraceae</taxon>
        <taxon>Hymenobacter</taxon>
    </lineage>
</organism>
<comment type="caution">
    <text evidence="7">The sequence shown here is derived from an EMBL/GenBank/DDBJ whole genome shotgun (WGS) entry which is preliminary data.</text>
</comment>
<dbReference type="EMBL" id="JAEDAE010000001">
    <property type="protein sequence ID" value="MBH8556934.1"/>
    <property type="molecule type" value="Genomic_DNA"/>
</dbReference>
<evidence type="ECO:0000256" key="2">
    <source>
        <dbReference type="ARBA" id="ARBA00023136"/>
    </source>
</evidence>
<dbReference type="RefSeq" id="WP_198074245.1">
    <property type="nucleotide sequence ID" value="NZ_JAEDAE010000001.1"/>
</dbReference>
<dbReference type="InterPro" id="IPR006665">
    <property type="entry name" value="OmpA-like"/>
</dbReference>
<evidence type="ECO:0000256" key="1">
    <source>
        <dbReference type="ARBA" id="ARBA00004442"/>
    </source>
</evidence>
<dbReference type="PROSITE" id="PS51123">
    <property type="entry name" value="OMPA_2"/>
    <property type="match status" value="1"/>
</dbReference>
<evidence type="ECO:0000256" key="3">
    <source>
        <dbReference type="ARBA" id="ARBA00023237"/>
    </source>
</evidence>
<evidence type="ECO:0000256" key="4">
    <source>
        <dbReference type="PROSITE-ProRule" id="PRU00473"/>
    </source>
</evidence>
<dbReference type="Pfam" id="PF00691">
    <property type="entry name" value="OmpA"/>
    <property type="match status" value="1"/>
</dbReference>
<protein>
    <submittedName>
        <fullName evidence="7">OmpA family protein</fullName>
    </submittedName>
</protein>
<dbReference type="PANTHER" id="PTHR30329">
    <property type="entry name" value="STATOR ELEMENT OF FLAGELLAR MOTOR COMPLEX"/>
    <property type="match status" value="1"/>
</dbReference>
<keyword evidence="3" id="KW-0998">Cell outer membrane</keyword>
<gene>
    <name evidence="7" type="ORF">I7X13_02675</name>
</gene>
<dbReference type="PANTHER" id="PTHR30329:SF21">
    <property type="entry name" value="LIPOPROTEIN YIAD-RELATED"/>
    <property type="match status" value="1"/>
</dbReference>
<dbReference type="Proteomes" id="UP000625631">
    <property type="component" value="Unassembled WGS sequence"/>
</dbReference>
<keyword evidence="2 4" id="KW-0472">Membrane</keyword>
<feature type="compositionally biased region" description="Basic and acidic residues" evidence="5">
    <location>
        <begin position="356"/>
        <end position="369"/>
    </location>
</feature>
<evidence type="ECO:0000313" key="7">
    <source>
        <dbReference type="EMBL" id="MBH8556934.1"/>
    </source>
</evidence>
<proteinExistence type="predicted"/>
<sequence length="369" mass="39573">MSTQLLSLAERMKRSFWYGLGALLLAAPASAQSLTGVWQGVESETGKPNGYWPAVLRLQKSKGTDVFGVLYQEVGGNPGVSVTFQMRGSGSATGLRLTHQSKLNETGRSLTSYWCDGAITFTYDPALEKLTGHATYRPVGDCSVGTFIFYRVKLKSPATVPAGTESTIRVSGRNVLWYADAELQQPLAAGNTYRTKLSKTTTFYLKQAYYPTEQSPVVPITIQVSGAKPAPAPSPPLPPTPPADSVAKAPATAAPILPAAPGPVVLPTVLFQLGTPELMPTAAPALDQLATELKARPTLRLRIAGYTDKIGEPDKNQLLSEQRAEAVKAYLVKAGIAPERLSTIGYGDSRPLHPSPDARNRRVEVEEIK</sequence>
<evidence type="ECO:0000256" key="5">
    <source>
        <dbReference type="SAM" id="MobiDB-lite"/>
    </source>
</evidence>
<feature type="compositionally biased region" description="Pro residues" evidence="5">
    <location>
        <begin position="230"/>
        <end position="242"/>
    </location>
</feature>
<dbReference type="InterPro" id="IPR006664">
    <property type="entry name" value="OMP_bac"/>
</dbReference>
<dbReference type="InterPro" id="IPR036737">
    <property type="entry name" value="OmpA-like_sf"/>
</dbReference>
<keyword evidence="8" id="KW-1185">Reference proteome</keyword>
<feature type="region of interest" description="Disordered" evidence="5">
    <location>
        <begin position="228"/>
        <end position="247"/>
    </location>
</feature>
<dbReference type="CDD" id="cd07185">
    <property type="entry name" value="OmpA_C-like"/>
    <property type="match status" value="1"/>
</dbReference>
<evidence type="ECO:0000259" key="6">
    <source>
        <dbReference type="PROSITE" id="PS51123"/>
    </source>
</evidence>
<dbReference type="PRINTS" id="PR01021">
    <property type="entry name" value="OMPADOMAIN"/>
</dbReference>
<accession>A0ABS0Q2S4</accession>
<dbReference type="InterPro" id="IPR050330">
    <property type="entry name" value="Bact_OuterMem_StrucFunc"/>
</dbReference>
<dbReference type="Gene3D" id="3.30.1330.60">
    <property type="entry name" value="OmpA-like domain"/>
    <property type="match status" value="1"/>
</dbReference>
<reference evidence="7 8" key="1">
    <citation type="submission" date="2020-12" db="EMBL/GenBank/DDBJ databases">
        <title>Hymenobacter sp.</title>
        <authorList>
            <person name="Kim M.K."/>
        </authorList>
    </citation>
    <scope>NUCLEOTIDE SEQUENCE [LARGE SCALE GENOMIC DNA]</scope>
    <source>
        <strain evidence="7 8">BT442</strain>
    </source>
</reference>
<feature type="domain" description="OmpA-like" evidence="6">
    <location>
        <begin position="258"/>
        <end position="369"/>
    </location>
</feature>
<comment type="subcellular location">
    <subcellularLocation>
        <location evidence="1">Cell outer membrane</location>
    </subcellularLocation>
</comment>
<feature type="region of interest" description="Disordered" evidence="5">
    <location>
        <begin position="343"/>
        <end position="369"/>
    </location>
</feature>
<name>A0ABS0Q2S4_9BACT</name>
<dbReference type="SUPFAM" id="SSF103088">
    <property type="entry name" value="OmpA-like"/>
    <property type="match status" value="1"/>
</dbReference>
<evidence type="ECO:0000313" key="8">
    <source>
        <dbReference type="Proteomes" id="UP000625631"/>
    </source>
</evidence>